<comment type="caution">
    <text evidence="3">The sequence shown here is derived from an EMBL/GenBank/DDBJ whole genome shotgun (WGS) entry which is preliminary data.</text>
</comment>
<organism evidence="3 4">
    <name type="scientific">Brachionus plicatilis</name>
    <name type="common">Marine rotifer</name>
    <name type="synonym">Brachionus muelleri</name>
    <dbReference type="NCBI Taxonomy" id="10195"/>
    <lineage>
        <taxon>Eukaryota</taxon>
        <taxon>Metazoa</taxon>
        <taxon>Spiralia</taxon>
        <taxon>Gnathifera</taxon>
        <taxon>Rotifera</taxon>
        <taxon>Eurotatoria</taxon>
        <taxon>Monogononta</taxon>
        <taxon>Pseudotrocha</taxon>
        <taxon>Ploima</taxon>
        <taxon>Brachionidae</taxon>
        <taxon>Brachionus</taxon>
    </lineage>
</organism>
<keyword evidence="4" id="KW-1185">Reference proteome</keyword>
<dbReference type="AlphaFoldDB" id="A0A3M7SSX4"/>
<keyword evidence="1" id="KW-0862">Zinc</keyword>
<dbReference type="InterPro" id="IPR007527">
    <property type="entry name" value="Znf_SWIM"/>
</dbReference>
<protein>
    <submittedName>
        <fullName evidence="3">Disulfide-isomerase a6</fullName>
    </submittedName>
</protein>
<dbReference type="OrthoDB" id="10049726at2759"/>
<name>A0A3M7SSX4_BRAPC</name>
<reference evidence="3 4" key="1">
    <citation type="journal article" date="2018" name="Sci. Rep.">
        <title>Genomic signatures of local adaptation to the degree of environmental predictability in rotifers.</title>
        <authorList>
            <person name="Franch-Gras L."/>
            <person name="Hahn C."/>
            <person name="Garcia-Roger E.M."/>
            <person name="Carmona M.J."/>
            <person name="Serra M."/>
            <person name="Gomez A."/>
        </authorList>
    </citation>
    <scope>NUCLEOTIDE SEQUENCE [LARGE SCALE GENOMIC DNA]</scope>
    <source>
        <strain evidence="3">HYR1</strain>
    </source>
</reference>
<dbReference type="GO" id="GO:0016853">
    <property type="term" value="F:isomerase activity"/>
    <property type="evidence" value="ECO:0007669"/>
    <property type="project" value="UniProtKB-KW"/>
</dbReference>
<keyword evidence="1" id="KW-0863">Zinc-finger</keyword>
<evidence type="ECO:0000313" key="4">
    <source>
        <dbReference type="Proteomes" id="UP000276133"/>
    </source>
</evidence>
<accession>A0A3M7SSX4</accession>
<dbReference type="GO" id="GO:0008270">
    <property type="term" value="F:zinc ion binding"/>
    <property type="evidence" value="ECO:0007669"/>
    <property type="project" value="UniProtKB-KW"/>
</dbReference>
<sequence length="209" mass="24385">MIANIFDIDFRQTVIIKDGNKQLTWSEANETRLVTKCRYVVEVINRIFKQQFKALKETQNTMLSHITDDYRKASAINVFFCERISDKGDVKGIAEALTAFQNSMLRKKITFGYYQLQQAYGYLSEHFDSNEDYEILVCNNLTNDEDAKIIFCMMQSRHSNQLRYKIFVRYKQNSTNIDDITRVCSCNTGKRTLGCCSHGSSVIYRLIRK</sequence>
<dbReference type="Proteomes" id="UP000276133">
    <property type="component" value="Unassembled WGS sequence"/>
</dbReference>
<evidence type="ECO:0000256" key="1">
    <source>
        <dbReference type="PROSITE-ProRule" id="PRU00325"/>
    </source>
</evidence>
<evidence type="ECO:0000313" key="3">
    <source>
        <dbReference type="EMBL" id="RNA38856.1"/>
    </source>
</evidence>
<evidence type="ECO:0000259" key="2">
    <source>
        <dbReference type="PROSITE" id="PS50966"/>
    </source>
</evidence>
<keyword evidence="1" id="KW-0479">Metal-binding</keyword>
<feature type="domain" description="SWIM-type" evidence="2">
    <location>
        <begin position="164"/>
        <end position="207"/>
    </location>
</feature>
<gene>
    <name evidence="3" type="ORF">BpHYR1_044352</name>
</gene>
<dbReference type="PROSITE" id="PS50966">
    <property type="entry name" value="ZF_SWIM"/>
    <property type="match status" value="1"/>
</dbReference>
<proteinExistence type="predicted"/>
<dbReference type="EMBL" id="REGN01000811">
    <property type="protein sequence ID" value="RNA38856.1"/>
    <property type="molecule type" value="Genomic_DNA"/>
</dbReference>
<keyword evidence="3" id="KW-0413">Isomerase</keyword>